<keyword evidence="18" id="KW-1185">Reference proteome</keyword>
<dbReference type="GO" id="GO:0005524">
    <property type="term" value="F:ATP binding"/>
    <property type="evidence" value="ECO:0007669"/>
    <property type="project" value="UniProtKB-UniRule"/>
</dbReference>
<dbReference type="RefSeq" id="WP_109605265.1">
    <property type="nucleotide sequence ID" value="NZ_JAMHJO010000017.1"/>
</dbReference>
<evidence type="ECO:0000256" key="11">
    <source>
        <dbReference type="ARBA" id="ARBA00022840"/>
    </source>
</evidence>
<keyword evidence="9 16" id="KW-0547">Nucleotide-binding</keyword>
<organism evidence="17 18">
    <name type="scientific">Oceanotoga teriensis</name>
    <dbReference type="NCBI Taxonomy" id="515440"/>
    <lineage>
        <taxon>Bacteria</taxon>
        <taxon>Thermotogati</taxon>
        <taxon>Thermotogota</taxon>
        <taxon>Thermotogae</taxon>
        <taxon>Petrotogales</taxon>
        <taxon>Petrotogaceae</taxon>
        <taxon>Oceanotoga</taxon>
    </lineage>
</organism>
<evidence type="ECO:0000256" key="7">
    <source>
        <dbReference type="ARBA" id="ARBA00022490"/>
    </source>
</evidence>
<dbReference type="NCBIfam" id="NF009848">
    <property type="entry name" value="PRK13318.1-6"/>
    <property type="match status" value="1"/>
</dbReference>
<evidence type="ECO:0000256" key="13">
    <source>
        <dbReference type="ARBA" id="ARBA00022993"/>
    </source>
</evidence>
<feature type="binding site" evidence="16">
    <location>
        <position position="132"/>
    </location>
    <ligand>
        <name>ATP</name>
        <dbReference type="ChEBI" id="CHEBI:30616"/>
    </ligand>
</feature>
<sequence>MELLFDIGNSHTVLGVKNNNNFTTWRIGTKSFETEDELFSIIKILFDNKNIKIDTIKDIGISNVVPSKAYILEKFSKKYFSLDSIFVSPFQNVYNIKYMADYPAQIGADRISNVIASKLEYGQNCITLDFGTAITLDVLKNGNFVGGSITPGFKTSMMALFSNTAQVPQIELNIPDYNYGTNTDDNVQIGIIKTILYGLETLIEKIKEQDSINYKIITTGGMAKNLKTNSYIFKNFDENLTLKGISYYMKYLRGE</sequence>
<evidence type="ECO:0000256" key="6">
    <source>
        <dbReference type="ARBA" id="ARBA00012102"/>
    </source>
</evidence>
<accession>A0AA45C5Z1</accession>
<evidence type="ECO:0000313" key="18">
    <source>
        <dbReference type="Proteomes" id="UP000245921"/>
    </source>
</evidence>
<evidence type="ECO:0000256" key="12">
    <source>
        <dbReference type="ARBA" id="ARBA00022958"/>
    </source>
</evidence>
<proteinExistence type="inferred from homology"/>
<keyword evidence="12 16" id="KW-0630">Potassium</keyword>
<keyword evidence="11 16" id="KW-0067">ATP-binding</keyword>
<evidence type="ECO:0000313" key="17">
    <source>
        <dbReference type="EMBL" id="PWJ90061.1"/>
    </source>
</evidence>
<comment type="subunit">
    <text evidence="5 16">Homodimer.</text>
</comment>
<name>A0AA45C5Z1_9BACT</name>
<feature type="binding site" evidence="16">
    <location>
        <position position="129"/>
    </location>
    <ligand>
        <name>K(+)</name>
        <dbReference type="ChEBI" id="CHEBI:29103"/>
    </ligand>
</feature>
<dbReference type="PANTHER" id="PTHR34265:SF1">
    <property type="entry name" value="TYPE III PANTOTHENATE KINASE"/>
    <property type="match status" value="1"/>
</dbReference>
<dbReference type="PANTHER" id="PTHR34265">
    <property type="entry name" value="TYPE III PANTOTHENATE KINASE"/>
    <property type="match status" value="1"/>
</dbReference>
<evidence type="ECO:0000256" key="1">
    <source>
        <dbReference type="ARBA" id="ARBA00001206"/>
    </source>
</evidence>
<dbReference type="Pfam" id="PF03309">
    <property type="entry name" value="Pan_kinase"/>
    <property type="match status" value="1"/>
</dbReference>
<dbReference type="GO" id="GO:0046872">
    <property type="term" value="F:metal ion binding"/>
    <property type="evidence" value="ECO:0007669"/>
    <property type="project" value="UniProtKB-KW"/>
</dbReference>
<dbReference type="HAMAP" id="MF_01274">
    <property type="entry name" value="Pantothen_kinase_3"/>
    <property type="match status" value="1"/>
</dbReference>
<protein>
    <recommendedName>
        <fullName evidence="15 16">Type III pantothenate kinase</fullName>
        <ecNumber evidence="6 16">2.7.1.33</ecNumber>
    </recommendedName>
    <alternativeName>
        <fullName evidence="16">PanK-III</fullName>
    </alternativeName>
    <alternativeName>
        <fullName evidence="16">Pantothenic acid kinase</fullName>
    </alternativeName>
</protein>
<comment type="cofactor">
    <cofactor evidence="2">
        <name>K(+)</name>
        <dbReference type="ChEBI" id="CHEBI:29103"/>
    </cofactor>
</comment>
<keyword evidence="16" id="KW-0479">Metal-binding</keyword>
<keyword evidence="10 16" id="KW-0418">Kinase</keyword>
<reference evidence="17 18" key="1">
    <citation type="submission" date="2018-05" db="EMBL/GenBank/DDBJ databases">
        <title>Genomic Encyclopedia of Type Strains, Phase IV (KMG-IV): sequencing the most valuable type-strain genomes for metagenomic binning, comparative biology and taxonomic classification.</title>
        <authorList>
            <person name="Goeker M."/>
        </authorList>
    </citation>
    <scope>NUCLEOTIDE SEQUENCE [LARGE SCALE GENOMIC DNA]</scope>
    <source>
        <strain evidence="17 18">DSM 24906</strain>
    </source>
</reference>
<dbReference type="CDD" id="cd24015">
    <property type="entry name" value="ASKHA_NBD_PanK-III"/>
    <property type="match status" value="1"/>
</dbReference>
<dbReference type="EMBL" id="QGGI01000013">
    <property type="protein sequence ID" value="PWJ90061.1"/>
    <property type="molecule type" value="Genomic_DNA"/>
</dbReference>
<comment type="caution">
    <text evidence="16">Lacks conserved residue(s) required for the propagation of feature annotation.</text>
</comment>
<comment type="subcellular location">
    <subcellularLocation>
        <location evidence="3 16">Cytoplasm</location>
    </subcellularLocation>
</comment>
<dbReference type="GO" id="GO:0004594">
    <property type="term" value="F:pantothenate kinase activity"/>
    <property type="evidence" value="ECO:0007669"/>
    <property type="project" value="UniProtKB-UniRule"/>
</dbReference>
<dbReference type="GO" id="GO:0015937">
    <property type="term" value="P:coenzyme A biosynthetic process"/>
    <property type="evidence" value="ECO:0007669"/>
    <property type="project" value="UniProtKB-UniRule"/>
</dbReference>
<evidence type="ECO:0000256" key="8">
    <source>
        <dbReference type="ARBA" id="ARBA00022679"/>
    </source>
</evidence>
<gene>
    <name evidence="16" type="primary">coaX</name>
    <name evidence="17" type="ORF">C7380_11349</name>
</gene>
<keyword evidence="7 16" id="KW-0963">Cytoplasm</keyword>
<evidence type="ECO:0000256" key="10">
    <source>
        <dbReference type="ARBA" id="ARBA00022777"/>
    </source>
</evidence>
<evidence type="ECO:0000256" key="4">
    <source>
        <dbReference type="ARBA" id="ARBA00005225"/>
    </source>
</evidence>
<comment type="catalytic activity">
    <reaction evidence="1 16">
        <text>(R)-pantothenate + ATP = (R)-4'-phosphopantothenate + ADP + H(+)</text>
        <dbReference type="Rhea" id="RHEA:16373"/>
        <dbReference type="ChEBI" id="CHEBI:10986"/>
        <dbReference type="ChEBI" id="CHEBI:15378"/>
        <dbReference type="ChEBI" id="CHEBI:29032"/>
        <dbReference type="ChEBI" id="CHEBI:30616"/>
        <dbReference type="ChEBI" id="CHEBI:456216"/>
        <dbReference type="EC" id="2.7.1.33"/>
    </reaction>
</comment>
<dbReference type="EC" id="2.7.1.33" evidence="6 16"/>
<comment type="similarity">
    <text evidence="14 16">Belongs to the type III pantothenate kinase family.</text>
</comment>
<evidence type="ECO:0000256" key="5">
    <source>
        <dbReference type="ARBA" id="ARBA00011738"/>
    </source>
</evidence>
<evidence type="ECO:0000256" key="2">
    <source>
        <dbReference type="ARBA" id="ARBA00001958"/>
    </source>
</evidence>
<dbReference type="Proteomes" id="UP000245921">
    <property type="component" value="Unassembled WGS sequence"/>
</dbReference>
<dbReference type="InterPro" id="IPR043129">
    <property type="entry name" value="ATPase_NBD"/>
</dbReference>
<feature type="binding site" evidence="16">
    <location>
        <begin position="107"/>
        <end position="110"/>
    </location>
    <ligand>
        <name>substrate</name>
    </ligand>
</feature>
<evidence type="ECO:0000256" key="16">
    <source>
        <dbReference type="HAMAP-Rule" id="MF_01274"/>
    </source>
</evidence>
<keyword evidence="8 16" id="KW-0808">Transferase</keyword>
<evidence type="ECO:0000256" key="14">
    <source>
        <dbReference type="ARBA" id="ARBA00038036"/>
    </source>
</evidence>
<dbReference type="InterPro" id="IPR004619">
    <property type="entry name" value="Type_III_PanK"/>
</dbReference>
<comment type="caution">
    <text evidence="17">The sequence shown here is derived from an EMBL/GenBank/DDBJ whole genome shotgun (WGS) entry which is preliminary data.</text>
</comment>
<keyword evidence="13 16" id="KW-0173">Coenzyme A biosynthesis</keyword>
<evidence type="ECO:0000256" key="9">
    <source>
        <dbReference type="ARBA" id="ARBA00022741"/>
    </source>
</evidence>
<comment type="function">
    <text evidence="16">Catalyzes the phosphorylation of pantothenate (Pan), the first step in CoA biosynthesis.</text>
</comment>
<evidence type="ECO:0000256" key="15">
    <source>
        <dbReference type="ARBA" id="ARBA00040883"/>
    </source>
</evidence>
<dbReference type="SUPFAM" id="SSF53067">
    <property type="entry name" value="Actin-like ATPase domain"/>
    <property type="match status" value="2"/>
</dbReference>
<comment type="cofactor">
    <cofactor evidence="16">
        <name>NH4(+)</name>
        <dbReference type="ChEBI" id="CHEBI:28938"/>
    </cofactor>
    <cofactor evidence="16">
        <name>K(+)</name>
        <dbReference type="ChEBI" id="CHEBI:29103"/>
    </cofactor>
    <text evidence="16">A monovalent cation. Ammonium or potassium.</text>
</comment>
<comment type="pathway">
    <text evidence="4 16">Cofactor biosynthesis; coenzyme A biosynthesis; CoA from (R)-pantothenate: step 1/5.</text>
</comment>
<feature type="binding site" evidence="16">
    <location>
        <position position="183"/>
    </location>
    <ligand>
        <name>substrate</name>
    </ligand>
</feature>
<feature type="binding site" evidence="16">
    <location>
        <begin position="6"/>
        <end position="13"/>
    </location>
    <ligand>
        <name>ATP</name>
        <dbReference type="ChEBI" id="CHEBI:30616"/>
    </ligand>
</feature>
<evidence type="ECO:0000256" key="3">
    <source>
        <dbReference type="ARBA" id="ARBA00004496"/>
    </source>
</evidence>
<dbReference type="Gene3D" id="3.30.420.40">
    <property type="match status" value="2"/>
</dbReference>
<dbReference type="GO" id="GO:0005737">
    <property type="term" value="C:cytoplasm"/>
    <property type="evidence" value="ECO:0007669"/>
    <property type="project" value="UniProtKB-SubCell"/>
</dbReference>
<dbReference type="AlphaFoldDB" id="A0AA45C5Z1"/>
<dbReference type="NCBIfam" id="TIGR00671">
    <property type="entry name" value="baf"/>
    <property type="match status" value="1"/>
</dbReference>
<feature type="active site" description="Proton acceptor" evidence="16">
    <location>
        <position position="109"/>
    </location>
</feature>